<reference evidence="3" key="1">
    <citation type="submission" date="2014-01" db="EMBL/GenBank/DDBJ databases">
        <authorList>
            <person name="Brown-Elliot B."/>
            <person name="Wallace R."/>
            <person name="Lenaerts A."/>
            <person name="Ordway D."/>
            <person name="DeGroote M.A."/>
            <person name="Parker T."/>
            <person name="Sizemore C."/>
            <person name="Tallon L.J."/>
            <person name="Sadzewicz L.K."/>
            <person name="Sengamalay N."/>
            <person name="Fraser C.M."/>
            <person name="Hine E."/>
            <person name="Shefchek K.A."/>
            <person name="Das S.P."/>
            <person name="Tettelin H."/>
        </authorList>
    </citation>
    <scope>NUCLEOTIDE SEQUENCE [LARGE SCALE GENOMIC DNA]</scope>
    <source>
        <strain evidence="3">4042</strain>
    </source>
</reference>
<accession>X8BEB0</accession>
<dbReference type="SUPFAM" id="SSF101874">
    <property type="entry name" value="YceI-like"/>
    <property type="match status" value="1"/>
</dbReference>
<evidence type="ECO:0000313" key="3">
    <source>
        <dbReference type="EMBL" id="EUA42467.1"/>
    </source>
</evidence>
<dbReference type="EMBL" id="JAOB01000042">
    <property type="protein sequence ID" value="EUA42467.1"/>
    <property type="molecule type" value="Genomic_DNA"/>
</dbReference>
<dbReference type="Gene3D" id="2.40.128.110">
    <property type="entry name" value="Lipid/polyisoprenoid-binding, YceI-like"/>
    <property type="match status" value="1"/>
</dbReference>
<organism evidence="3">
    <name type="scientific">Mycobacterium xenopi 4042</name>
    <dbReference type="NCBI Taxonomy" id="1299334"/>
    <lineage>
        <taxon>Bacteria</taxon>
        <taxon>Bacillati</taxon>
        <taxon>Actinomycetota</taxon>
        <taxon>Actinomycetes</taxon>
        <taxon>Mycobacteriales</taxon>
        <taxon>Mycobacteriaceae</taxon>
        <taxon>Mycobacterium</taxon>
    </lineage>
</organism>
<dbReference type="Pfam" id="PF04264">
    <property type="entry name" value="YceI"/>
    <property type="match status" value="1"/>
</dbReference>
<comment type="similarity">
    <text evidence="1">Belongs to the UPF0312 family.</text>
</comment>
<comment type="caution">
    <text evidence="3">The sequence shown here is derived from an EMBL/GenBank/DDBJ whole genome shotgun (WGS) entry which is preliminary data.</text>
</comment>
<dbReference type="PATRIC" id="fig|1299334.3.peg.4487"/>
<proteinExistence type="inferred from homology"/>
<gene>
    <name evidence="3" type="ORF">I553_6327</name>
</gene>
<evidence type="ECO:0000256" key="1">
    <source>
        <dbReference type="ARBA" id="ARBA00008812"/>
    </source>
</evidence>
<dbReference type="AlphaFoldDB" id="X8BEB0"/>
<feature type="domain" description="Lipid/polyisoprenoid-binding YceI-like" evidence="2">
    <location>
        <begin position="11"/>
        <end position="104"/>
    </location>
</feature>
<evidence type="ECO:0000259" key="2">
    <source>
        <dbReference type="Pfam" id="PF04264"/>
    </source>
</evidence>
<dbReference type="InterPro" id="IPR007372">
    <property type="entry name" value="Lipid/polyisoprenoid-bd_YceI"/>
</dbReference>
<name>X8BEB0_MYCXE</name>
<dbReference type="InterPro" id="IPR036761">
    <property type="entry name" value="TTHA0802/YceI-like_sf"/>
</dbReference>
<sequence length="109" mass="12109">MSGPEKALVRSNALRSLDADRFPEIRFAADAIDRTEDGYRLTGTLHIHGKAQHREIKLCTDDLGDSWRLSSQTTVRQSDFGIKPFSLLMGSVKVADEVSVSFTAQRSKV</sequence>
<protein>
    <submittedName>
        <fullName evidence="3">YceI-like domain protein</fullName>
    </submittedName>
</protein>